<organism evidence="1 2">
    <name type="scientific">Sporosarcina soli</name>
    <dbReference type="NCBI Taxonomy" id="334736"/>
    <lineage>
        <taxon>Bacteria</taxon>
        <taxon>Bacillati</taxon>
        <taxon>Bacillota</taxon>
        <taxon>Bacilli</taxon>
        <taxon>Bacillales</taxon>
        <taxon>Caryophanaceae</taxon>
        <taxon>Sporosarcina</taxon>
    </lineage>
</organism>
<proteinExistence type="predicted"/>
<dbReference type="RefSeq" id="WP_381433275.1">
    <property type="nucleotide sequence ID" value="NZ_JBHSNO010000005.1"/>
</dbReference>
<gene>
    <name evidence="1" type="ORF">ACFPRA_09505</name>
</gene>
<dbReference type="EMBL" id="JBHSNO010000005">
    <property type="protein sequence ID" value="MFC5589122.1"/>
    <property type="molecule type" value="Genomic_DNA"/>
</dbReference>
<keyword evidence="2" id="KW-1185">Reference proteome</keyword>
<evidence type="ECO:0000313" key="2">
    <source>
        <dbReference type="Proteomes" id="UP001596109"/>
    </source>
</evidence>
<accession>A0ABW0TIA4</accession>
<comment type="caution">
    <text evidence="1">The sequence shown here is derived from an EMBL/GenBank/DDBJ whole genome shotgun (WGS) entry which is preliminary data.</text>
</comment>
<evidence type="ECO:0000313" key="1">
    <source>
        <dbReference type="EMBL" id="MFC5589122.1"/>
    </source>
</evidence>
<protein>
    <submittedName>
        <fullName evidence="1">Uncharacterized protein</fullName>
    </submittedName>
</protein>
<sequence>MRKGIEGLGTLIQDFFELEPYSDSIFLCKSRANPIIMKGSPILNNQK</sequence>
<reference evidence="2" key="1">
    <citation type="journal article" date="2019" name="Int. J. Syst. Evol. Microbiol.">
        <title>The Global Catalogue of Microorganisms (GCM) 10K type strain sequencing project: providing services to taxonomists for standard genome sequencing and annotation.</title>
        <authorList>
            <consortium name="The Broad Institute Genomics Platform"/>
            <consortium name="The Broad Institute Genome Sequencing Center for Infectious Disease"/>
            <person name="Wu L."/>
            <person name="Ma J."/>
        </authorList>
    </citation>
    <scope>NUCLEOTIDE SEQUENCE [LARGE SCALE GENOMIC DNA]</scope>
    <source>
        <strain evidence="2">CGMCC 4.1434</strain>
    </source>
</reference>
<name>A0ABW0TIA4_9BACL</name>
<dbReference type="Proteomes" id="UP001596109">
    <property type="component" value="Unassembled WGS sequence"/>
</dbReference>